<dbReference type="GO" id="GO:0046872">
    <property type="term" value="F:metal ion binding"/>
    <property type="evidence" value="ECO:0007669"/>
    <property type="project" value="UniProtKB-KW"/>
</dbReference>
<feature type="domain" description="Tyrosinase copper-binding" evidence="3">
    <location>
        <begin position="225"/>
        <end position="236"/>
    </location>
</feature>
<dbReference type="InterPro" id="IPR002227">
    <property type="entry name" value="Tyrosinase_Cu-bd"/>
</dbReference>
<dbReference type="PRINTS" id="PR00092">
    <property type="entry name" value="TYROSINASE"/>
</dbReference>
<gene>
    <name evidence="4" type="ORF">FKW77_007654</name>
</gene>
<dbReference type="Proteomes" id="UP000316270">
    <property type="component" value="Chromosome 9"/>
</dbReference>
<keyword evidence="5" id="KW-1185">Reference proteome</keyword>
<evidence type="ECO:0000256" key="1">
    <source>
        <dbReference type="ARBA" id="ARBA00022723"/>
    </source>
</evidence>
<protein>
    <recommendedName>
        <fullName evidence="3">Tyrosinase copper-binding domain-containing protein</fullName>
    </recommendedName>
</protein>
<dbReference type="EMBL" id="CP042193">
    <property type="protein sequence ID" value="QDS73389.1"/>
    <property type="molecule type" value="Genomic_DNA"/>
</dbReference>
<keyword evidence="2" id="KW-0186">Copper</keyword>
<proteinExistence type="predicted"/>
<dbReference type="Pfam" id="PF00264">
    <property type="entry name" value="Tyrosinase"/>
    <property type="match status" value="1"/>
</dbReference>
<dbReference type="SUPFAM" id="SSF48056">
    <property type="entry name" value="Di-copper centre-containing domain"/>
    <property type="match status" value="1"/>
</dbReference>
<dbReference type="STRING" id="50376.A0A517LCM0"/>
<sequence>MNRLCDAQAQTCTTIEQRKSWNNMTNAEKTAYLNADRCLMSLPSRMTDFPGAKTRWDDLQYAHINMTNVIHGVGGFLPFHRYYMNIHLQMLKNECNYTGGQPYWDEEADIDDLAGSSIFDTQYGFGGNGVGTDGCVIDGPFANTTLRYGPTYEINDNCLARNLDPVSFQWANRTYLDQITVAQNYSSAWVLLSAKPHTAGHFAIGGNGTVGANGTMYDQACSPGDPLFFLHHTNLDRLWWEWQAINLTSRLYDIAGNNSPRTSFIETFDLGYPTAAWYDYDGDNGGNVTTLNHTLSVLELWPNATVGDVMDIQGGYLCYDPNPGA</sequence>
<dbReference type="PANTHER" id="PTHR11474:SF126">
    <property type="entry name" value="TYROSINASE-LIKE PROTEIN TYR-1-RELATED"/>
    <property type="match status" value="1"/>
</dbReference>
<dbReference type="Gene3D" id="1.10.1280.10">
    <property type="entry name" value="Di-copper center containing domain from catechol oxidase"/>
    <property type="match status" value="1"/>
</dbReference>
<dbReference type="PANTHER" id="PTHR11474">
    <property type="entry name" value="TYROSINASE FAMILY MEMBER"/>
    <property type="match status" value="1"/>
</dbReference>
<reference evidence="4 5" key="1">
    <citation type="submission" date="2019-07" db="EMBL/GenBank/DDBJ databases">
        <title>Finished genome of Venturia effusa.</title>
        <authorList>
            <person name="Young C.A."/>
            <person name="Cox M.P."/>
            <person name="Ganley A.R.D."/>
            <person name="David W.J."/>
        </authorList>
    </citation>
    <scope>NUCLEOTIDE SEQUENCE [LARGE SCALE GENOMIC DNA]</scope>
    <source>
        <strain evidence="5">albino</strain>
    </source>
</reference>
<evidence type="ECO:0000259" key="3">
    <source>
        <dbReference type="PROSITE" id="PS00498"/>
    </source>
</evidence>
<name>A0A517LCM0_9PEZI</name>
<dbReference type="PROSITE" id="PS00498">
    <property type="entry name" value="TYROSINASE_2"/>
    <property type="match status" value="1"/>
</dbReference>
<organism evidence="4 5">
    <name type="scientific">Venturia effusa</name>
    <dbReference type="NCBI Taxonomy" id="50376"/>
    <lineage>
        <taxon>Eukaryota</taxon>
        <taxon>Fungi</taxon>
        <taxon>Dikarya</taxon>
        <taxon>Ascomycota</taxon>
        <taxon>Pezizomycotina</taxon>
        <taxon>Dothideomycetes</taxon>
        <taxon>Pleosporomycetidae</taxon>
        <taxon>Venturiales</taxon>
        <taxon>Venturiaceae</taxon>
        <taxon>Venturia</taxon>
    </lineage>
</organism>
<dbReference type="InterPro" id="IPR050316">
    <property type="entry name" value="Tyrosinase/Hemocyanin"/>
</dbReference>
<dbReference type="InterPro" id="IPR008922">
    <property type="entry name" value="Di-copper_centre_dom_sf"/>
</dbReference>
<dbReference type="AlphaFoldDB" id="A0A517LCM0"/>
<keyword evidence="1" id="KW-0479">Metal-binding</keyword>
<evidence type="ECO:0000313" key="5">
    <source>
        <dbReference type="Proteomes" id="UP000316270"/>
    </source>
</evidence>
<evidence type="ECO:0000313" key="4">
    <source>
        <dbReference type="EMBL" id="QDS73389.1"/>
    </source>
</evidence>
<dbReference type="OrthoDB" id="6132182at2759"/>
<dbReference type="GO" id="GO:0016491">
    <property type="term" value="F:oxidoreductase activity"/>
    <property type="evidence" value="ECO:0007669"/>
    <property type="project" value="InterPro"/>
</dbReference>
<accession>A0A517LCM0</accession>
<evidence type="ECO:0000256" key="2">
    <source>
        <dbReference type="ARBA" id="ARBA00023008"/>
    </source>
</evidence>